<evidence type="ECO:0000313" key="3">
    <source>
        <dbReference type="Proteomes" id="UP001597191"/>
    </source>
</evidence>
<organism evidence="2 3">
    <name type="scientific">Lapidilactobacillus gannanensis</name>
    <dbReference type="NCBI Taxonomy" id="2486002"/>
    <lineage>
        <taxon>Bacteria</taxon>
        <taxon>Bacillati</taxon>
        <taxon>Bacillota</taxon>
        <taxon>Bacilli</taxon>
        <taxon>Lactobacillales</taxon>
        <taxon>Lactobacillaceae</taxon>
        <taxon>Lapidilactobacillus</taxon>
    </lineage>
</organism>
<sequence>MMKIDFWQHGNWRFTTILLGGSLLMLLNKIFAGFQSAFSVAVSIILFLAIIYYRREMKWQQRLEQLEAQRRE</sequence>
<proteinExistence type="predicted"/>
<dbReference type="Proteomes" id="UP001597191">
    <property type="component" value="Unassembled WGS sequence"/>
</dbReference>
<dbReference type="EMBL" id="JBHTOH010000034">
    <property type="protein sequence ID" value="MFD1411081.1"/>
    <property type="molecule type" value="Genomic_DNA"/>
</dbReference>
<dbReference type="RefSeq" id="WP_125648817.1">
    <property type="nucleotide sequence ID" value="NZ_JBHTOH010000034.1"/>
</dbReference>
<keyword evidence="3" id="KW-1185">Reference proteome</keyword>
<evidence type="ECO:0000313" key="2">
    <source>
        <dbReference type="EMBL" id="MFD1411081.1"/>
    </source>
</evidence>
<accession>A0ABW4BMN9</accession>
<keyword evidence="1" id="KW-0812">Transmembrane</keyword>
<feature type="transmembrane region" description="Helical" evidence="1">
    <location>
        <begin position="37"/>
        <end position="53"/>
    </location>
</feature>
<keyword evidence="1" id="KW-1133">Transmembrane helix</keyword>
<reference evidence="3" key="1">
    <citation type="journal article" date="2019" name="Int. J. Syst. Evol. Microbiol.">
        <title>The Global Catalogue of Microorganisms (GCM) 10K type strain sequencing project: providing services to taxonomists for standard genome sequencing and annotation.</title>
        <authorList>
            <consortium name="The Broad Institute Genomics Platform"/>
            <consortium name="The Broad Institute Genome Sequencing Center for Infectious Disease"/>
            <person name="Wu L."/>
            <person name="Ma J."/>
        </authorList>
    </citation>
    <scope>NUCLEOTIDE SEQUENCE [LARGE SCALE GENOMIC DNA]</scope>
    <source>
        <strain evidence="3">CCM 8937</strain>
    </source>
</reference>
<name>A0ABW4BMN9_9LACO</name>
<keyword evidence="1" id="KW-0472">Membrane</keyword>
<evidence type="ECO:0000256" key="1">
    <source>
        <dbReference type="SAM" id="Phobius"/>
    </source>
</evidence>
<protein>
    <submittedName>
        <fullName evidence="2">Uncharacterized protein</fullName>
    </submittedName>
</protein>
<comment type="caution">
    <text evidence="2">The sequence shown here is derived from an EMBL/GenBank/DDBJ whole genome shotgun (WGS) entry which is preliminary data.</text>
</comment>
<gene>
    <name evidence="2" type="ORF">ACFQ4R_05590</name>
</gene>